<feature type="domain" description="Transposase putative helix-turn-helix" evidence="10">
    <location>
        <begin position="1"/>
        <end position="44"/>
    </location>
</feature>
<dbReference type="PANTHER" id="PTHR30405">
    <property type="entry name" value="TRANSPOSASE"/>
    <property type="match status" value="1"/>
</dbReference>
<dbReference type="Pfam" id="PF01385">
    <property type="entry name" value="OrfB_IS605"/>
    <property type="match status" value="1"/>
</dbReference>
<dbReference type="EMBL" id="CP020867">
    <property type="protein sequence ID" value="ARJ56836.1"/>
    <property type="molecule type" value="Genomic_DNA"/>
</dbReference>
<dbReference type="Proteomes" id="UP000192902">
    <property type="component" value="Chromosome"/>
</dbReference>
<protein>
    <submittedName>
        <fullName evidence="11">IS605 family transposase</fullName>
    </submittedName>
</protein>
<gene>
    <name evidence="11" type="ORF">CCUN_1244</name>
</gene>
<feature type="domain" description="Cas12f1-like TNB" evidence="9">
    <location>
        <begin position="291"/>
        <end position="358"/>
    </location>
</feature>
<feature type="domain" description="Probable transposase IS891/IS1136/IS1341" evidence="8">
    <location>
        <begin position="164"/>
        <end position="279"/>
    </location>
</feature>
<dbReference type="InterPro" id="IPR021027">
    <property type="entry name" value="Transposase_put_HTH"/>
</dbReference>
<dbReference type="GO" id="GO:0032196">
    <property type="term" value="P:transposition"/>
    <property type="evidence" value="ECO:0007669"/>
    <property type="project" value="UniProtKB-KW"/>
</dbReference>
<dbReference type="eggNOG" id="COG0675">
    <property type="taxonomic scope" value="Bacteria"/>
</dbReference>
<dbReference type="NCBIfam" id="TIGR01766">
    <property type="entry name" value="IS200/IS605 family accessory protein TnpB-like domain"/>
    <property type="match status" value="1"/>
</dbReference>
<name>A0A1W6BXI7_9BACT</name>
<dbReference type="OrthoDB" id="6230307at2"/>
<dbReference type="Pfam" id="PF07282">
    <property type="entry name" value="Cas12f1-like_TNB"/>
    <property type="match status" value="1"/>
</dbReference>
<dbReference type="InterPro" id="IPR051399">
    <property type="entry name" value="RNA-guided_DNA_endo/Transpos"/>
</dbReference>
<reference evidence="11 12" key="1">
    <citation type="submission" date="2017-04" db="EMBL/GenBank/DDBJ databases">
        <title>Complete genome sequence of the Campylobacter cuniculorum type strain LMG24588.</title>
        <authorList>
            <person name="Miller W.G."/>
            <person name="Yee E."/>
            <person name="Revez J."/>
            <person name="Bono J.L."/>
            <person name="Rossi M."/>
        </authorList>
    </citation>
    <scope>NUCLEOTIDE SEQUENCE [LARGE SCALE GENOMIC DNA]</scope>
    <source>
        <strain evidence="11 12">LMG 24588</strain>
    </source>
</reference>
<evidence type="ECO:0000313" key="11">
    <source>
        <dbReference type="EMBL" id="ARJ56836.1"/>
    </source>
</evidence>
<dbReference type="InterPro" id="IPR010095">
    <property type="entry name" value="Cas12f1-like_TNB"/>
</dbReference>
<dbReference type="RefSeq" id="WP_027305407.1">
    <property type="nucleotide sequence ID" value="NZ_CP020867.1"/>
</dbReference>
<evidence type="ECO:0000256" key="7">
    <source>
        <dbReference type="ARBA" id="ARBA00023172"/>
    </source>
</evidence>
<keyword evidence="4" id="KW-0479">Metal-binding</keyword>
<organism evidence="11 12">
    <name type="scientific">Campylobacter cuniculorum DSM 23162 = LMG 24588</name>
    <dbReference type="NCBI Taxonomy" id="1121267"/>
    <lineage>
        <taxon>Bacteria</taxon>
        <taxon>Pseudomonadati</taxon>
        <taxon>Campylobacterota</taxon>
        <taxon>Epsilonproteobacteria</taxon>
        <taxon>Campylobacterales</taxon>
        <taxon>Campylobacteraceae</taxon>
        <taxon>Campylobacter</taxon>
    </lineage>
</organism>
<dbReference type="PANTHER" id="PTHR30405:SF25">
    <property type="entry name" value="RNA-GUIDED DNA ENDONUCLEASE INSQ-RELATED"/>
    <property type="match status" value="1"/>
</dbReference>
<accession>A0A1W6BXI7</accession>
<evidence type="ECO:0000256" key="6">
    <source>
        <dbReference type="ARBA" id="ARBA00023125"/>
    </source>
</evidence>
<evidence type="ECO:0000259" key="9">
    <source>
        <dbReference type="Pfam" id="PF07282"/>
    </source>
</evidence>
<evidence type="ECO:0000256" key="2">
    <source>
        <dbReference type="ARBA" id="ARBA00011044"/>
    </source>
</evidence>
<keyword evidence="3" id="KW-0815">Transposition</keyword>
<evidence type="ECO:0000313" key="12">
    <source>
        <dbReference type="Proteomes" id="UP000192902"/>
    </source>
</evidence>
<evidence type="ECO:0000256" key="3">
    <source>
        <dbReference type="ARBA" id="ARBA00022578"/>
    </source>
</evidence>
<evidence type="ECO:0000259" key="10">
    <source>
        <dbReference type="Pfam" id="PF12323"/>
    </source>
</evidence>
<dbReference type="GO" id="GO:0046872">
    <property type="term" value="F:metal ion binding"/>
    <property type="evidence" value="ECO:0007669"/>
    <property type="project" value="UniProtKB-KW"/>
</dbReference>
<keyword evidence="5" id="KW-0862">Zinc</keyword>
<sequence>MRSAIKYRIYPNVKQKELIHKHFGCFRVVYNHFLDYRQKQFALGIKETYFTMQKQLTILKAQQDYQYLNECNSQSLQMALRQLVSAFDNFFAKRAQYPRFKSKKHSKQSFAIPQNIILDPLTKRVIIPKFKEGIKTRIHRKLPNGAVIKQAFISCVADEYYISLSYETNEPIPKSKIIKNAVGLDMGLESLLIRSDGVVYQTQKFLKDKEAKLIKYQRRLSKKKKGSNNQKKAVKKVAKVHLEILRAREDYLHKISDEITNQYDFIGLETLNVKGMIRNKHLSKSIANVAWGKLISMLIYKAEKKGKTLMQVDKFFPSSQICSYCGTNTGKKPLHIRSFTCPQCHTKHNRDLNAAINIRNYALGIIDDRYKIKLDKSRVGITRSYACGDSTSGVSKYGNIIDTSYLSQKQEAQVSLALG</sequence>
<evidence type="ECO:0000259" key="8">
    <source>
        <dbReference type="Pfam" id="PF01385"/>
    </source>
</evidence>
<evidence type="ECO:0000256" key="5">
    <source>
        <dbReference type="ARBA" id="ARBA00022833"/>
    </source>
</evidence>
<comment type="similarity">
    <text evidence="1">In the C-terminal section; belongs to the transposase 35 family.</text>
</comment>
<dbReference type="GO" id="GO:0006310">
    <property type="term" value="P:DNA recombination"/>
    <property type="evidence" value="ECO:0007669"/>
    <property type="project" value="UniProtKB-KW"/>
</dbReference>
<dbReference type="NCBIfam" id="NF040570">
    <property type="entry name" value="guided_TnpB"/>
    <property type="match status" value="1"/>
</dbReference>
<dbReference type="Pfam" id="PF12323">
    <property type="entry name" value="HTH_OrfB_IS605"/>
    <property type="match status" value="1"/>
</dbReference>
<dbReference type="AlphaFoldDB" id="A0A1W6BXI7"/>
<dbReference type="InterPro" id="IPR001959">
    <property type="entry name" value="Transposase"/>
</dbReference>
<comment type="similarity">
    <text evidence="2">In the N-terminal section; belongs to the transposase 2 family.</text>
</comment>
<keyword evidence="6" id="KW-0238">DNA-binding</keyword>
<proteinExistence type="inferred from homology"/>
<evidence type="ECO:0000256" key="1">
    <source>
        <dbReference type="ARBA" id="ARBA00008761"/>
    </source>
</evidence>
<evidence type="ECO:0000256" key="4">
    <source>
        <dbReference type="ARBA" id="ARBA00022723"/>
    </source>
</evidence>
<keyword evidence="7" id="KW-0233">DNA recombination</keyword>
<dbReference type="KEGG" id="ccun:CCUN_1244"/>
<dbReference type="GO" id="GO:0003677">
    <property type="term" value="F:DNA binding"/>
    <property type="evidence" value="ECO:0007669"/>
    <property type="project" value="UniProtKB-KW"/>
</dbReference>